<gene>
    <name evidence="4" type="ORF">SAMN05421858_2554</name>
</gene>
<accession>A0A1N7BGZ5</accession>
<feature type="region of interest" description="Disordered" evidence="1">
    <location>
        <begin position="132"/>
        <end position="156"/>
    </location>
</feature>
<feature type="transmembrane region" description="Helical" evidence="2">
    <location>
        <begin position="36"/>
        <end position="54"/>
    </location>
</feature>
<feature type="domain" description="DUF8108" evidence="3">
    <location>
        <begin position="61"/>
        <end position="130"/>
    </location>
</feature>
<sequence>MTSAAANRPVKWTLALAGILLGAAFLGVVAKSLVSWKALLLLLAVFVPAFLLSYRLSKARRAYDTGRYGIGRRVVTEQTTLSDSCSVCDRSETRNQPGIRRRFVKELVVDGVPVALVADGQNDYCAECAETAPEIDSEMDTESQSQIGSEERERAE</sequence>
<dbReference type="RefSeq" id="WP_076430576.1">
    <property type="nucleotide sequence ID" value="NZ_FTNO01000002.1"/>
</dbReference>
<evidence type="ECO:0000313" key="5">
    <source>
        <dbReference type="Proteomes" id="UP000186914"/>
    </source>
</evidence>
<keyword evidence="2" id="KW-0472">Membrane</keyword>
<evidence type="ECO:0000256" key="1">
    <source>
        <dbReference type="SAM" id="MobiDB-lite"/>
    </source>
</evidence>
<organism evidence="4 5">
    <name type="scientific">Haladaptatus litoreus</name>
    <dbReference type="NCBI Taxonomy" id="553468"/>
    <lineage>
        <taxon>Archaea</taxon>
        <taxon>Methanobacteriati</taxon>
        <taxon>Methanobacteriota</taxon>
        <taxon>Stenosarchaea group</taxon>
        <taxon>Halobacteria</taxon>
        <taxon>Halobacteriales</taxon>
        <taxon>Haladaptataceae</taxon>
        <taxon>Haladaptatus</taxon>
    </lineage>
</organism>
<protein>
    <recommendedName>
        <fullName evidence="3">DUF8108 domain-containing protein</fullName>
    </recommendedName>
</protein>
<proteinExistence type="predicted"/>
<keyword evidence="2" id="KW-1133">Transmembrane helix</keyword>
<evidence type="ECO:0000259" key="3">
    <source>
        <dbReference type="Pfam" id="PF26413"/>
    </source>
</evidence>
<dbReference type="AlphaFoldDB" id="A0A1N7BGZ5"/>
<reference evidence="5" key="1">
    <citation type="submission" date="2017-01" db="EMBL/GenBank/DDBJ databases">
        <authorList>
            <person name="Varghese N."/>
            <person name="Submissions S."/>
        </authorList>
    </citation>
    <scope>NUCLEOTIDE SEQUENCE [LARGE SCALE GENOMIC DNA]</scope>
    <source>
        <strain evidence="5">CGMCC 1.7737</strain>
    </source>
</reference>
<dbReference type="Proteomes" id="UP000186914">
    <property type="component" value="Unassembled WGS sequence"/>
</dbReference>
<keyword evidence="2" id="KW-0812">Transmembrane</keyword>
<dbReference type="Pfam" id="PF26413">
    <property type="entry name" value="DUF8108"/>
    <property type="match status" value="1"/>
</dbReference>
<dbReference type="EMBL" id="FTNO01000002">
    <property type="protein sequence ID" value="SIR50627.1"/>
    <property type="molecule type" value="Genomic_DNA"/>
</dbReference>
<dbReference type="OrthoDB" id="293468at2157"/>
<dbReference type="InterPro" id="IPR058421">
    <property type="entry name" value="DUF8108_C"/>
</dbReference>
<evidence type="ECO:0000256" key="2">
    <source>
        <dbReference type="SAM" id="Phobius"/>
    </source>
</evidence>
<feature type="transmembrane region" description="Helical" evidence="2">
    <location>
        <begin position="12"/>
        <end position="30"/>
    </location>
</feature>
<name>A0A1N7BGZ5_9EURY</name>
<keyword evidence="5" id="KW-1185">Reference proteome</keyword>
<evidence type="ECO:0000313" key="4">
    <source>
        <dbReference type="EMBL" id="SIR50627.1"/>
    </source>
</evidence>